<sequence>MRRLATKLYDFWWGTGLADDVPALTYYLVLSLGPFALGVAAILALLLGDYVSALELAQQINRYLPEEVHADVRQLITSARSGSPVLLLLAVLAMLWTTSGAIGVVERVTSRILDWPRHHIVIGRLRNMALGAMVAALVILAAGGATIVSGITDIAGVAATLPSGVIVALNGLGAVVLCASIYRLAPLGHLHWRSALLGALPAGVALQLIPNLVGIYVAQSAGFQVVRLFFVLVAILIGLYAMATVILVGAGLAAKRELRLLADGPVRERGGRSLLTRPRRASTDP</sequence>
<dbReference type="GO" id="GO:0005886">
    <property type="term" value="C:plasma membrane"/>
    <property type="evidence" value="ECO:0007669"/>
    <property type="project" value="UniProtKB-SubCell"/>
</dbReference>
<keyword evidence="2" id="KW-1003">Cell membrane</keyword>
<protein>
    <submittedName>
        <fullName evidence="7">Uncharacterized protein</fullName>
    </submittedName>
</protein>
<dbReference type="PANTHER" id="PTHR30213">
    <property type="entry name" value="INNER MEMBRANE PROTEIN YHJD"/>
    <property type="match status" value="1"/>
</dbReference>
<proteinExistence type="predicted"/>
<evidence type="ECO:0000256" key="1">
    <source>
        <dbReference type="ARBA" id="ARBA00004651"/>
    </source>
</evidence>
<name>A0A6J4THS0_9ACTN</name>
<evidence type="ECO:0000256" key="3">
    <source>
        <dbReference type="ARBA" id="ARBA00022692"/>
    </source>
</evidence>
<gene>
    <name evidence="7" type="ORF">AVDCRST_MAG13-3558</name>
</gene>
<evidence type="ECO:0000256" key="2">
    <source>
        <dbReference type="ARBA" id="ARBA00022475"/>
    </source>
</evidence>
<keyword evidence="5 6" id="KW-0472">Membrane</keyword>
<feature type="transmembrane region" description="Helical" evidence="6">
    <location>
        <begin position="229"/>
        <end position="254"/>
    </location>
</feature>
<keyword evidence="4 6" id="KW-1133">Transmembrane helix</keyword>
<feature type="transmembrane region" description="Helical" evidence="6">
    <location>
        <begin position="21"/>
        <end position="47"/>
    </location>
</feature>
<feature type="transmembrane region" description="Helical" evidence="6">
    <location>
        <begin position="85"/>
        <end position="105"/>
    </location>
</feature>
<feature type="transmembrane region" description="Helical" evidence="6">
    <location>
        <begin position="154"/>
        <end position="182"/>
    </location>
</feature>
<evidence type="ECO:0000313" key="7">
    <source>
        <dbReference type="EMBL" id="CAA9523742.1"/>
    </source>
</evidence>
<reference evidence="7" key="1">
    <citation type="submission" date="2020-02" db="EMBL/GenBank/DDBJ databases">
        <authorList>
            <person name="Meier V. D."/>
        </authorList>
    </citation>
    <scope>NUCLEOTIDE SEQUENCE</scope>
    <source>
        <strain evidence="7">AVDCRST_MAG13</strain>
    </source>
</reference>
<dbReference type="Pfam" id="PF03631">
    <property type="entry name" value="Virul_fac_BrkB"/>
    <property type="match status" value="1"/>
</dbReference>
<evidence type="ECO:0000256" key="5">
    <source>
        <dbReference type="ARBA" id="ARBA00023136"/>
    </source>
</evidence>
<evidence type="ECO:0000256" key="6">
    <source>
        <dbReference type="SAM" id="Phobius"/>
    </source>
</evidence>
<feature type="transmembrane region" description="Helical" evidence="6">
    <location>
        <begin position="125"/>
        <end position="148"/>
    </location>
</feature>
<dbReference type="PIRSF" id="PIRSF035875">
    <property type="entry name" value="RNase_BN"/>
    <property type="match status" value="1"/>
</dbReference>
<feature type="transmembrane region" description="Helical" evidence="6">
    <location>
        <begin position="194"/>
        <end position="217"/>
    </location>
</feature>
<dbReference type="InterPro" id="IPR017039">
    <property type="entry name" value="Virul_fac_BrkB"/>
</dbReference>
<keyword evidence="3 6" id="KW-0812">Transmembrane</keyword>
<dbReference type="PANTHER" id="PTHR30213:SF1">
    <property type="entry name" value="INNER MEMBRANE PROTEIN YHJD"/>
    <property type="match status" value="1"/>
</dbReference>
<comment type="subcellular location">
    <subcellularLocation>
        <location evidence="1">Cell membrane</location>
        <topology evidence="1">Multi-pass membrane protein</topology>
    </subcellularLocation>
</comment>
<organism evidence="7">
    <name type="scientific">uncultured Solirubrobacteraceae bacterium</name>
    <dbReference type="NCBI Taxonomy" id="1162706"/>
    <lineage>
        <taxon>Bacteria</taxon>
        <taxon>Bacillati</taxon>
        <taxon>Actinomycetota</taxon>
        <taxon>Thermoleophilia</taxon>
        <taxon>Solirubrobacterales</taxon>
        <taxon>Solirubrobacteraceae</taxon>
        <taxon>environmental samples</taxon>
    </lineage>
</organism>
<dbReference type="EMBL" id="CADCVO010000555">
    <property type="protein sequence ID" value="CAA9523742.1"/>
    <property type="molecule type" value="Genomic_DNA"/>
</dbReference>
<accession>A0A6J4THS0</accession>
<evidence type="ECO:0000256" key="4">
    <source>
        <dbReference type="ARBA" id="ARBA00022989"/>
    </source>
</evidence>
<dbReference type="AlphaFoldDB" id="A0A6J4THS0"/>